<feature type="transmembrane region" description="Helical" evidence="8">
    <location>
        <begin position="149"/>
        <end position="166"/>
    </location>
</feature>
<dbReference type="InterPro" id="IPR024989">
    <property type="entry name" value="MFS_assoc_dom"/>
</dbReference>
<feature type="transmembrane region" description="Helical" evidence="8">
    <location>
        <begin position="253"/>
        <end position="272"/>
    </location>
</feature>
<keyword evidence="5 8" id="KW-0812">Transmembrane</keyword>
<keyword evidence="2" id="KW-0813">Transport</keyword>
<dbReference type="PROSITE" id="PS50850">
    <property type="entry name" value="MFS"/>
    <property type="match status" value="1"/>
</dbReference>
<organism evidence="10 11">
    <name type="scientific">Symbiobacterium terraclitae</name>
    <dbReference type="NCBI Taxonomy" id="557451"/>
    <lineage>
        <taxon>Bacteria</taxon>
        <taxon>Bacillati</taxon>
        <taxon>Bacillota</taxon>
        <taxon>Clostridia</taxon>
        <taxon>Eubacteriales</taxon>
        <taxon>Symbiobacteriaceae</taxon>
        <taxon>Symbiobacterium</taxon>
    </lineage>
</organism>
<dbReference type="PANTHER" id="PTHR23522">
    <property type="entry name" value="BLL5896 PROTEIN"/>
    <property type="match status" value="1"/>
</dbReference>
<protein>
    <submittedName>
        <fullName evidence="10">MFS family permease</fullName>
    </submittedName>
</protein>
<dbReference type="SUPFAM" id="SSF103473">
    <property type="entry name" value="MFS general substrate transporter"/>
    <property type="match status" value="1"/>
</dbReference>
<feature type="transmembrane region" description="Helical" evidence="8">
    <location>
        <begin position="227"/>
        <end position="246"/>
    </location>
</feature>
<gene>
    <name evidence="10" type="ORF">J2Z79_002409</name>
</gene>
<dbReference type="InterPro" id="IPR026032">
    <property type="entry name" value="HcaT-like"/>
</dbReference>
<comment type="caution">
    <text evidence="10">The sequence shown here is derived from an EMBL/GenBank/DDBJ whole genome shotgun (WGS) entry which is preliminary data.</text>
</comment>
<name>A0ABS4JTY6_9FIRM</name>
<evidence type="ECO:0000256" key="7">
    <source>
        <dbReference type="ARBA" id="ARBA00023136"/>
    </source>
</evidence>
<evidence type="ECO:0000313" key="10">
    <source>
        <dbReference type="EMBL" id="MBP2018993.1"/>
    </source>
</evidence>
<dbReference type="PANTHER" id="PTHR23522:SF10">
    <property type="entry name" value="3-PHENYLPROPIONIC ACID TRANSPORTER-RELATED"/>
    <property type="match status" value="1"/>
</dbReference>
<keyword evidence="7 8" id="KW-0472">Membrane</keyword>
<feature type="transmembrane region" description="Helical" evidence="8">
    <location>
        <begin position="278"/>
        <end position="297"/>
    </location>
</feature>
<feature type="transmembrane region" description="Helical" evidence="8">
    <location>
        <begin position="29"/>
        <end position="52"/>
    </location>
</feature>
<feature type="transmembrane region" description="Helical" evidence="8">
    <location>
        <begin position="64"/>
        <end position="86"/>
    </location>
</feature>
<keyword evidence="11" id="KW-1185">Reference proteome</keyword>
<evidence type="ECO:0000256" key="5">
    <source>
        <dbReference type="ARBA" id="ARBA00022692"/>
    </source>
</evidence>
<dbReference type="EMBL" id="JAGGLG010000020">
    <property type="protein sequence ID" value="MBP2018993.1"/>
    <property type="molecule type" value="Genomic_DNA"/>
</dbReference>
<dbReference type="Proteomes" id="UP001519289">
    <property type="component" value="Unassembled WGS sequence"/>
</dbReference>
<dbReference type="PIRSF" id="PIRSF004925">
    <property type="entry name" value="HcaT"/>
    <property type="match status" value="1"/>
</dbReference>
<keyword evidence="6 8" id="KW-1133">Transmembrane helix</keyword>
<evidence type="ECO:0000256" key="8">
    <source>
        <dbReference type="SAM" id="Phobius"/>
    </source>
</evidence>
<evidence type="ECO:0000256" key="4">
    <source>
        <dbReference type="ARBA" id="ARBA00022519"/>
    </source>
</evidence>
<keyword evidence="3" id="KW-1003">Cell membrane</keyword>
<proteinExistence type="predicted"/>
<dbReference type="Pfam" id="PF12832">
    <property type="entry name" value="MFS_1_like"/>
    <property type="match status" value="1"/>
</dbReference>
<comment type="subcellular location">
    <subcellularLocation>
        <location evidence="1">Cell inner membrane</location>
        <topology evidence="1">Multi-pass membrane protein</topology>
    </subcellularLocation>
</comment>
<evidence type="ECO:0000256" key="2">
    <source>
        <dbReference type="ARBA" id="ARBA00022448"/>
    </source>
</evidence>
<dbReference type="RefSeq" id="WP_209467112.1">
    <property type="nucleotide sequence ID" value="NZ_JAGGLG010000020.1"/>
</dbReference>
<accession>A0ABS4JTY6</accession>
<dbReference type="InterPro" id="IPR036259">
    <property type="entry name" value="MFS_trans_sf"/>
</dbReference>
<reference evidence="10 11" key="1">
    <citation type="submission" date="2021-03" db="EMBL/GenBank/DDBJ databases">
        <title>Genomic Encyclopedia of Type Strains, Phase IV (KMG-IV): sequencing the most valuable type-strain genomes for metagenomic binning, comparative biology and taxonomic classification.</title>
        <authorList>
            <person name="Goeker M."/>
        </authorList>
    </citation>
    <scope>NUCLEOTIDE SEQUENCE [LARGE SCALE GENOMIC DNA]</scope>
    <source>
        <strain evidence="10 11">DSM 27138</strain>
    </source>
</reference>
<feature type="domain" description="Major facilitator superfamily (MFS) profile" evidence="9">
    <location>
        <begin position="1"/>
        <end position="371"/>
    </location>
</feature>
<feature type="transmembrane region" description="Helical" evidence="8">
    <location>
        <begin position="348"/>
        <end position="367"/>
    </location>
</feature>
<evidence type="ECO:0000313" key="11">
    <source>
        <dbReference type="Proteomes" id="UP001519289"/>
    </source>
</evidence>
<keyword evidence="4" id="KW-0997">Cell inner membrane</keyword>
<dbReference type="InterPro" id="IPR020846">
    <property type="entry name" value="MFS_dom"/>
</dbReference>
<evidence type="ECO:0000256" key="6">
    <source>
        <dbReference type="ARBA" id="ARBA00022989"/>
    </source>
</evidence>
<evidence type="ECO:0000259" key="9">
    <source>
        <dbReference type="PROSITE" id="PS50850"/>
    </source>
</evidence>
<feature type="transmembrane region" description="Helical" evidence="8">
    <location>
        <begin position="318"/>
        <end position="336"/>
    </location>
</feature>
<sequence length="384" mass="40880">MSAVYFFFFGAQGAMTPFLSVFYRSSGLSASQIALLLSVPPVMLFLSQPLFGQLADRLGNRGRLFSQLLVVAALAGGLVSLGSSFWSFLPLVALWSFFAGPLGAIADSIALGEVQRTGASYPQLRLWGSVSWVITSTLGGWLYNRIDLRWSFAFYTIVSLVTLVWSTRLPAEGVTSRSRTLPPISTLFRIPELTGFLLCSGLLQTTIAANSAFLSIHVGNLGGSNSLVGLAWAIAALTEIPVWLYLDRITERFGAVRVVTFAAFMYGLRWALMSLAPAAGMVLVLQAMQAFSFALFAPTAVQIVGRLVPQELRTSGQALLVLVNGGVATVLGNLVAGRLVDLAGTAMLYRATAAVALAAGLGFMLLVRRARSGGAGRQEVSRVG</sequence>
<feature type="transmembrane region" description="Helical" evidence="8">
    <location>
        <begin position="124"/>
        <end position="143"/>
    </location>
</feature>
<evidence type="ECO:0000256" key="1">
    <source>
        <dbReference type="ARBA" id="ARBA00004429"/>
    </source>
</evidence>
<dbReference type="Gene3D" id="1.20.1250.20">
    <property type="entry name" value="MFS general substrate transporter like domains"/>
    <property type="match status" value="2"/>
</dbReference>
<evidence type="ECO:0000256" key="3">
    <source>
        <dbReference type="ARBA" id="ARBA00022475"/>
    </source>
</evidence>